<dbReference type="InParanoid" id="A0A804PU96"/>
<feature type="compositionally biased region" description="Basic and acidic residues" evidence="1">
    <location>
        <begin position="7"/>
        <end position="18"/>
    </location>
</feature>
<reference evidence="2" key="2">
    <citation type="submission" date="2019-07" db="EMBL/GenBank/DDBJ databases">
        <authorList>
            <person name="Seetharam A."/>
            <person name="Woodhouse M."/>
            <person name="Cannon E."/>
        </authorList>
    </citation>
    <scope>NUCLEOTIDE SEQUENCE [LARGE SCALE GENOMIC DNA]</scope>
    <source>
        <strain evidence="2">cv. B73</strain>
    </source>
</reference>
<dbReference type="Gramene" id="Zm00001eb274570_T001">
    <property type="protein sequence ID" value="Zm00001eb274570_P001"/>
    <property type="gene ID" value="Zm00001eb274570"/>
</dbReference>
<reference evidence="2" key="3">
    <citation type="submission" date="2021-05" db="UniProtKB">
        <authorList>
            <consortium name="EnsemblPlants"/>
        </authorList>
    </citation>
    <scope>IDENTIFICATION</scope>
    <source>
        <strain evidence="2">cv. B73</strain>
    </source>
</reference>
<dbReference type="EnsemblPlants" id="Zm00001eb274570_T001">
    <property type="protein sequence ID" value="Zm00001eb274570_P001"/>
    <property type="gene ID" value="Zm00001eb274570"/>
</dbReference>
<dbReference type="Proteomes" id="UP000007305">
    <property type="component" value="Chromosome 6"/>
</dbReference>
<evidence type="ECO:0000313" key="2">
    <source>
        <dbReference type="EnsemblPlants" id="Zm00001eb274570_P001"/>
    </source>
</evidence>
<dbReference type="AlphaFoldDB" id="A0A804PU96"/>
<evidence type="ECO:0000313" key="3">
    <source>
        <dbReference type="Proteomes" id="UP000007305"/>
    </source>
</evidence>
<name>A0A804PU96_MAIZE</name>
<evidence type="ECO:0000256" key="1">
    <source>
        <dbReference type="SAM" id="MobiDB-lite"/>
    </source>
</evidence>
<protein>
    <submittedName>
        <fullName evidence="2">Uncharacterized protein</fullName>
    </submittedName>
</protein>
<reference evidence="3" key="1">
    <citation type="journal article" date="2009" name="Science">
        <title>The B73 maize genome: complexity, diversity, and dynamics.</title>
        <authorList>
            <person name="Schnable P.S."/>
            <person name="Ware D."/>
            <person name="Fulton R.S."/>
            <person name="Stein J.C."/>
            <person name="Wei F."/>
            <person name="Pasternak S."/>
            <person name="Liang C."/>
            <person name="Zhang J."/>
            <person name="Fulton L."/>
            <person name="Graves T.A."/>
            <person name="Minx P."/>
            <person name="Reily A.D."/>
            <person name="Courtney L."/>
            <person name="Kruchowski S.S."/>
            <person name="Tomlinson C."/>
            <person name="Strong C."/>
            <person name="Delehaunty K."/>
            <person name="Fronick C."/>
            <person name="Courtney B."/>
            <person name="Rock S.M."/>
            <person name="Belter E."/>
            <person name="Du F."/>
            <person name="Kim K."/>
            <person name="Abbott R.M."/>
            <person name="Cotton M."/>
            <person name="Levy A."/>
            <person name="Marchetto P."/>
            <person name="Ochoa K."/>
            <person name="Jackson S.M."/>
            <person name="Gillam B."/>
            <person name="Chen W."/>
            <person name="Yan L."/>
            <person name="Higginbotham J."/>
            <person name="Cardenas M."/>
            <person name="Waligorski J."/>
            <person name="Applebaum E."/>
            <person name="Phelps L."/>
            <person name="Falcone J."/>
            <person name="Kanchi K."/>
            <person name="Thane T."/>
            <person name="Scimone A."/>
            <person name="Thane N."/>
            <person name="Henke J."/>
            <person name="Wang T."/>
            <person name="Ruppert J."/>
            <person name="Shah N."/>
            <person name="Rotter K."/>
            <person name="Hodges J."/>
            <person name="Ingenthron E."/>
            <person name="Cordes M."/>
            <person name="Kohlberg S."/>
            <person name="Sgro J."/>
            <person name="Delgado B."/>
            <person name="Mead K."/>
            <person name="Chinwalla A."/>
            <person name="Leonard S."/>
            <person name="Crouse K."/>
            <person name="Collura K."/>
            <person name="Kudrna D."/>
            <person name="Currie J."/>
            <person name="He R."/>
            <person name="Angelova A."/>
            <person name="Rajasekar S."/>
            <person name="Mueller T."/>
            <person name="Lomeli R."/>
            <person name="Scara G."/>
            <person name="Ko A."/>
            <person name="Delaney K."/>
            <person name="Wissotski M."/>
            <person name="Lopez G."/>
            <person name="Campos D."/>
            <person name="Braidotti M."/>
            <person name="Ashley E."/>
            <person name="Golser W."/>
            <person name="Kim H."/>
            <person name="Lee S."/>
            <person name="Lin J."/>
            <person name="Dujmic Z."/>
            <person name="Kim W."/>
            <person name="Talag J."/>
            <person name="Zuccolo A."/>
            <person name="Fan C."/>
            <person name="Sebastian A."/>
            <person name="Kramer M."/>
            <person name="Spiegel L."/>
            <person name="Nascimento L."/>
            <person name="Zutavern T."/>
            <person name="Miller B."/>
            <person name="Ambroise C."/>
            <person name="Muller S."/>
            <person name="Spooner W."/>
            <person name="Narechania A."/>
            <person name="Ren L."/>
            <person name="Wei S."/>
            <person name="Kumari S."/>
            <person name="Faga B."/>
            <person name="Levy M.J."/>
            <person name="McMahan L."/>
            <person name="Van Buren P."/>
            <person name="Vaughn M.W."/>
            <person name="Ying K."/>
            <person name="Yeh C.-T."/>
            <person name="Emrich S.J."/>
            <person name="Jia Y."/>
            <person name="Kalyanaraman A."/>
            <person name="Hsia A.-P."/>
            <person name="Barbazuk W.B."/>
            <person name="Baucom R.S."/>
            <person name="Brutnell T.P."/>
            <person name="Carpita N.C."/>
            <person name="Chaparro C."/>
            <person name="Chia J.-M."/>
            <person name="Deragon J.-M."/>
            <person name="Estill J.C."/>
            <person name="Fu Y."/>
            <person name="Jeddeloh J.A."/>
            <person name="Han Y."/>
            <person name="Lee H."/>
            <person name="Li P."/>
            <person name="Lisch D.R."/>
            <person name="Liu S."/>
            <person name="Liu Z."/>
            <person name="Nagel D.H."/>
            <person name="McCann M.C."/>
            <person name="SanMiguel P."/>
            <person name="Myers A.M."/>
            <person name="Nettleton D."/>
            <person name="Nguyen J."/>
            <person name="Penning B.W."/>
            <person name="Ponnala L."/>
            <person name="Schneider K.L."/>
            <person name="Schwartz D.C."/>
            <person name="Sharma A."/>
            <person name="Soderlund C."/>
            <person name="Springer N.M."/>
            <person name="Sun Q."/>
            <person name="Wang H."/>
            <person name="Waterman M."/>
            <person name="Westerman R."/>
            <person name="Wolfgruber T.K."/>
            <person name="Yang L."/>
            <person name="Yu Y."/>
            <person name="Zhang L."/>
            <person name="Zhou S."/>
            <person name="Zhu Q."/>
            <person name="Bennetzen J.L."/>
            <person name="Dawe R.K."/>
            <person name="Jiang J."/>
            <person name="Jiang N."/>
            <person name="Presting G.G."/>
            <person name="Wessler S.R."/>
            <person name="Aluru S."/>
            <person name="Martienssen R.A."/>
            <person name="Clifton S.W."/>
            <person name="McCombie W.R."/>
            <person name="Wing R.A."/>
            <person name="Wilson R.K."/>
        </authorList>
    </citation>
    <scope>NUCLEOTIDE SEQUENCE [LARGE SCALE GENOMIC DNA]</scope>
    <source>
        <strain evidence="3">cv. B73</strain>
    </source>
</reference>
<feature type="region of interest" description="Disordered" evidence="1">
    <location>
        <begin position="1"/>
        <end position="31"/>
    </location>
</feature>
<proteinExistence type="predicted"/>
<feature type="region of interest" description="Disordered" evidence="1">
    <location>
        <begin position="43"/>
        <end position="66"/>
    </location>
</feature>
<organism evidence="2 3">
    <name type="scientific">Zea mays</name>
    <name type="common">Maize</name>
    <dbReference type="NCBI Taxonomy" id="4577"/>
    <lineage>
        <taxon>Eukaryota</taxon>
        <taxon>Viridiplantae</taxon>
        <taxon>Streptophyta</taxon>
        <taxon>Embryophyta</taxon>
        <taxon>Tracheophyta</taxon>
        <taxon>Spermatophyta</taxon>
        <taxon>Magnoliopsida</taxon>
        <taxon>Liliopsida</taxon>
        <taxon>Poales</taxon>
        <taxon>Poaceae</taxon>
        <taxon>PACMAD clade</taxon>
        <taxon>Panicoideae</taxon>
        <taxon>Andropogonodae</taxon>
        <taxon>Andropogoneae</taxon>
        <taxon>Tripsacinae</taxon>
        <taxon>Zea</taxon>
    </lineage>
</organism>
<accession>A0A804PU96</accession>
<keyword evidence="3" id="KW-1185">Reference proteome</keyword>
<sequence>MGGCFSQEEHRLQSRPDCPRLNFPPRPPPTACRDPYAATLARRQPPASSGLEVAAQGAALPTGRAAPWPNVRRRARENASAALLNLVGAQVFFLPDDCVSFRQPSVPL</sequence>